<feature type="transmembrane region" description="Helical" evidence="1">
    <location>
        <begin position="71"/>
        <end position="92"/>
    </location>
</feature>
<dbReference type="AlphaFoldDB" id="A0AAF3F907"/>
<dbReference type="SUPFAM" id="SSF81321">
    <property type="entry name" value="Family A G protein-coupled receptor-like"/>
    <property type="match status" value="1"/>
</dbReference>
<feature type="transmembrane region" description="Helical" evidence="1">
    <location>
        <begin position="139"/>
        <end position="163"/>
    </location>
</feature>
<keyword evidence="1" id="KW-0812">Transmembrane</keyword>
<dbReference type="PANTHER" id="PTHR22943">
    <property type="entry name" value="7-TRANSMEMBRANE DOMAIN RECEPTOR C.ELEGANS"/>
    <property type="match status" value="1"/>
</dbReference>
<dbReference type="Pfam" id="PF10326">
    <property type="entry name" value="7TM_GPCR_Str"/>
    <property type="match status" value="1"/>
</dbReference>
<evidence type="ECO:0000313" key="3">
    <source>
        <dbReference type="WBParaSite" id="MBELARI_LOCUS2388"/>
    </source>
</evidence>
<keyword evidence="2" id="KW-1185">Reference proteome</keyword>
<keyword evidence="1" id="KW-1133">Transmembrane helix</keyword>
<name>A0AAF3F907_9BILA</name>
<evidence type="ECO:0000313" key="2">
    <source>
        <dbReference type="Proteomes" id="UP000887575"/>
    </source>
</evidence>
<dbReference type="Proteomes" id="UP000887575">
    <property type="component" value="Unassembled WGS sequence"/>
</dbReference>
<organism evidence="2 3">
    <name type="scientific">Mesorhabditis belari</name>
    <dbReference type="NCBI Taxonomy" id="2138241"/>
    <lineage>
        <taxon>Eukaryota</taxon>
        <taxon>Metazoa</taxon>
        <taxon>Ecdysozoa</taxon>
        <taxon>Nematoda</taxon>
        <taxon>Chromadorea</taxon>
        <taxon>Rhabditida</taxon>
        <taxon>Rhabditina</taxon>
        <taxon>Rhabditomorpha</taxon>
        <taxon>Rhabditoidea</taxon>
        <taxon>Rhabditidae</taxon>
        <taxon>Mesorhabditinae</taxon>
        <taxon>Mesorhabditis</taxon>
    </lineage>
</organism>
<accession>A0AAF3F907</accession>
<dbReference type="InterPro" id="IPR019428">
    <property type="entry name" value="7TM_GPCR_serpentine_rcpt_Str"/>
</dbReference>
<protein>
    <submittedName>
        <fullName evidence="3">Uncharacterized protein</fullName>
    </submittedName>
</protein>
<dbReference type="Gene3D" id="1.20.1070.10">
    <property type="entry name" value="Rhodopsin 7-helix transmembrane proteins"/>
    <property type="match status" value="1"/>
</dbReference>
<feature type="transmembrane region" description="Helical" evidence="1">
    <location>
        <begin position="12"/>
        <end position="36"/>
    </location>
</feature>
<evidence type="ECO:0000256" key="1">
    <source>
        <dbReference type="SAM" id="Phobius"/>
    </source>
</evidence>
<proteinExistence type="predicted"/>
<sequence>MPTMHAYGYGYALMPTSFLINTIIPAHLGLCIYGALFSQSLSLLEYHFIYRYLAICKSNCLYVFNSWKYFIIHLLIWLLMGLVWGLITHLFLSSQTLADHFREPLWEIYGFDVNKTAIVGPLYKRQNELGEVVWDWTNLFALGVVELILGASFAVIIFCTWQIQKTLKTTAMSEKSIRLQHELFRALLVQTIVPGIFEYTPGDYRNALITKFGTRIRVLGANEHQLAGSCSNH</sequence>
<dbReference type="PANTHER" id="PTHR22943:SF248">
    <property type="entry name" value="SEVEN TM RECEPTOR"/>
    <property type="match status" value="1"/>
</dbReference>
<reference evidence="3" key="1">
    <citation type="submission" date="2024-02" db="UniProtKB">
        <authorList>
            <consortium name="WormBaseParasite"/>
        </authorList>
    </citation>
    <scope>IDENTIFICATION</scope>
</reference>
<keyword evidence="1" id="KW-0472">Membrane</keyword>
<dbReference type="WBParaSite" id="MBELARI_LOCUS2388">
    <property type="protein sequence ID" value="MBELARI_LOCUS2388"/>
    <property type="gene ID" value="MBELARI_LOCUS2388"/>
</dbReference>